<accession>A0ABW8YZ78</accession>
<keyword evidence="1" id="KW-0732">Signal</keyword>
<evidence type="ECO:0008006" key="4">
    <source>
        <dbReference type="Google" id="ProtNLM"/>
    </source>
</evidence>
<gene>
    <name evidence="2" type="ORF">ABS766_12825</name>
</gene>
<feature type="chain" id="PRO_5046481606" description="Lipoprotein" evidence="1">
    <location>
        <begin position="21"/>
        <end position="60"/>
    </location>
</feature>
<dbReference type="PROSITE" id="PS51257">
    <property type="entry name" value="PROKAR_LIPOPROTEIN"/>
    <property type="match status" value="1"/>
</dbReference>
<reference evidence="2 3" key="1">
    <citation type="submission" date="2024-06" db="EMBL/GenBank/DDBJ databases">
        <authorList>
            <person name="Kaempfer P."/>
            <person name="Viver T."/>
        </authorList>
    </citation>
    <scope>NUCLEOTIDE SEQUENCE [LARGE SCALE GENOMIC DNA]</scope>
    <source>
        <strain evidence="2 3">ST-119</strain>
    </source>
</reference>
<evidence type="ECO:0000313" key="2">
    <source>
        <dbReference type="EMBL" id="MFL9845305.1"/>
    </source>
</evidence>
<sequence>MKRIILTLSLISVLSLSVVSCSTDDSGLTNNDTTQTDFGTGSDCGCSGGADLPRPVPPKF</sequence>
<comment type="caution">
    <text evidence="2">The sequence shown here is derived from an EMBL/GenBank/DDBJ whole genome shotgun (WGS) entry which is preliminary data.</text>
</comment>
<protein>
    <recommendedName>
        <fullName evidence="4">Lipoprotein</fullName>
    </recommendedName>
</protein>
<feature type="signal peptide" evidence="1">
    <location>
        <begin position="1"/>
        <end position="20"/>
    </location>
</feature>
<dbReference type="RefSeq" id="WP_408085583.1">
    <property type="nucleotide sequence ID" value="NZ_JBELPZ010000014.1"/>
</dbReference>
<keyword evidence="3" id="KW-1185">Reference proteome</keyword>
<organism evidence="2 3">
    <name type="scientific">Flavobacterium rhizosphaerae</name>
    <dbReference type="NCBI Taxonomy" id="3163298"/>
    <lineage>
        <taxon>Bacteria</taxon>
        <taxon>Pseudomonadati</taxon>
        <taxon>Bacteroidota</taxon>
        <taxon>Flavobacteriia</taxon>
        <taxon>Flavobacteriales</taxon>
        <taxon>Flavobacteriaceae</taxon>
        <taxon>Flavobacterium</taxon>
    </lineage>
</organism>
<evidence type="ECO:0000313" key="3">
    <source>
        <dbReference type="Proteomes" id="UP001629156"/>
    </source>
</evidence>
<dbReference type="EMBL" id="JBELPZ010000014">
    <property type="protein sequence ID" value="MFL9845305.1"/>
    <property type="molecule type" value="Genomic_DNA"/>
</dbReference>
<proteinExistence type="predicted"/>
<evidence type="ECO:0000256" key="1">
    <source>
        <dbReference type="SAM" id="SignalP"/>
    </source>
</evidence>
<dbReference type="Proteomes" id="UP001629156">
    <property type="component" value="Unassembled WGS sequence"/>
</dbReference>
<name>A0ABW8YZ78_9FLAO</name>